<dbReference type="Proteomes" id="UP000642070">
    <property type="component" value="Unassembled WGS sequence"/>
</dbReference>
<reference evidence="2" key="2">
    <citation type="submission" date="2020-09" db="EMBL/GenBank/DDBJ databases">
        <authorList>
            <person name="Sun Q."/>
            <person name="Ohkuma M."/>
        </authorList>
    </citation>
    <scope>NUCLEOTIDE SEQUENCE</scope>
    <source>
        <strain evidence="2">JCM 19831</strain>
    </source>
</reference>
<sequence length="83" mass="8489">MRDVVLTAGEEVVHHDNLRTPGDQGIGEVRPDKTGSSGEEDAVTLAVTLRNDHEQQPSEGAPGPGIGGAPGPGALFLSGLPRP</sequence>
<evidence type="ECO:0000313" key="2">
    <source>
        <dbReference type="EMBL" id="GGM10981.1"/>
    </source>
</evidence>
<gene>
    <name evidence="2" type="ORF">GCM10007977_010140</name>
</gene>
<accession>A0A917WJP5</accession>
<evidence type="ECO:0000313" key="3">
    <source>
        <dbReference type="Proteomes" id="UP000642070"/>
    </source>
</evidence>
<organism evidence="2 3">
    <name type="scientific">Dactylosporangium sucinum</name>
    <dbReference type="NCBI Taxonomy" id="1424081"/>
    <lineage>
        <taxon>Bacteria</taxon>
        <taxon>Bacillati</taxon>
        <taxon>Actinomycetota</taxon>
        <taxon>Actinomycetes</taxon>
        <taxon>Micromonosporales</taxon>
        <taxon>Micromonosporaceae</taxon>
        <taxon>Dactylosporangium</taxon>
    </lineage>
</organism>
<dbReference type="AlphaFoldDB" id="A0A917WJP5"/>
<name>A0A917WJP5_9ACTN</name>
<evidence type="ECO:0000256" key="1">
    <source>
        <dbReference type="SAM" id="MobiDB-lite"/>
    </source>
</evidence>
<keyword evidence="3" id="KW-1185">Reference proteome</keyword>
<feature type="compositionally biased region" description="Low complexity" evidence="1">
    <location>
        <begin position="72"/>
        <end position="83"/>
    </location>
</feature>
<feature type="region of interest" description="Disordered" evidence="1">
    <location>
        <begin position="1"/>
        <end position="83"/>
    </location>
</feature>
<protein>
    <submittedName>
        <fullName evidence="2">Uncharacterized protein</fullName>
    </submittedName>
</protein>
<proteinExistence type="predicted"/>
<feature type="compositionally biased region" description="Gly residues" evidence="1">
    <location>
        <begin position="62"/>
        <end position="71"/>
    </location>
</feature>
<comment type="caution">
    <text evidence="2">The sequence shown here is derived from an EMBL/GenBank/DDBJ whole genome shotgun (WGS) entry which is preliminary data.</text>
</comment>
<reference evidence="2" key="1">
    <citation type="journal article" date="2014" name="Int. J. Syst. Evol. Microbiol.">
        <title>Complete genome sequence of Corynebacterium casei LMG S-19264T (=DSM 44701T), isolated from a smear-ripened cheese.</title>
        <authorList>
            <consortium name="US DOE Joint Genome Institute (JGI-PGF)"/>
            <person name="Walter F."/>
            <person name="Albersmeier A."/>
            <person name="Kalinowski J."/>
            <person name="Ruckert C."/>
        </authorList>
    </citation>
    <scope>NUCLEOTIDE SEQUENCE</scope>
    <source>
        <strain evidence="2">JCM 19831</strain>
    </source>
</reference>
<dbReference type="EMBL" id="BMPI01000004">
    <property type="protein sequence ID" value="GGM10981.1"/>
    <property type="molecule type" value="Genomic_DNA"/>
</dbReference>